<gene>
    <name evidence="2" type="ORF">SAMN04488109_2522</name>
</gene>
<dbReference type="EMBL" id="FQWQ01000001">
    <property type="protein sequence ID" value="SHG93178.1"/>
    <property type="molecule type" value="Genomic_DNA"/>
</dbReference>
<keyword evidence="3" id="KW-1185">Reference proteome</keyword>
<feature type="signal peptide" evidence="1">
    <location>
        <begin position="1"/>
        <end position="20"/>
    </location>
</feature>
<name>A0A1M5NUN7_9BACT</name>
<accession>A0A1M5NUN7</accession>
<evidence type="ECO:0008006" key="4">
    <source>
        <dbReference type="Google" id="ProtNLM"/>
    </source>
</evidence>
<keyword evidence="1" id="KW-0732">Signal</keyword>
<proteinExistence type="predicted"/>
<dbReference type="Proteomes" id="UP000184212">
    <property type="component" value="Unassembled WGS sequence"/>
</dbReference>
<sequence length="99" mass="11462">MKRLVLLSSFALLVMTTAFAQQAPTSPVYWVVETNPRNIPYSVVRFYDASNTLVHEVTIDGVYINIKKAKYRKKLDLLLRQYNERGMSASKKHRSKRSI</sequence>
<evidence type="ECO:0000256" key="1">
    <source>
        <dbReference type="SAM" id="SignalP"/>
    </source>
</evidence>
<dbReference type="OrthoDB" id="884632at2"/>
<feature type="chain" id="PRO_5012477411" description="GLPGLI family protein" evidence="1">
    <location>
        <begin position="21"/>
        <end position="99"/>
    </location>
</feature>
<evidence type="ECO:0000313" key="3">
    <source>
        <dbReference type="Proteomes" id="UP000184212"/>
    </source>
</evidence>
<dbReference type="AlphaFoldDB" id="A0A1M5NUN7"/>
<dbReference type="STRING" id="947013.SAMN04488109_2522"/>
<dbReference type="RefSeq" id="WP_073134145.1">
    <property type="nucleotide sequence ID" value="NZ_FQWQ01000001.1"/>
</dbReference>
<evidence type="ECO:0000313" key="2">
    <source>
        <dbReference type="EMBL" id="SHG93178.1"/>
    </source>
</evidence>
<protein>
    <recommendedName>
        <fullName evidence="4">GLPGLI family protein</fullName>
    </recommendedName>
</protein>
<organism evidence="2 3">
    <name type="scientific">Chryseolinea serpens</name>
    <dbReference type="NCBI Taxonomy" id="947013"/>
    <lineage>
        <taxon>Bacteria</taxon>
        <taxon>Pseudomonadati</taxon>
        <taxon>Bacteroidota</taxon>
        <taxon>Cytophagia</taxon>
        <taxon>Cytophagales</taxon>
        <taxon>Fulvivirgaceae</taxon>
        <taxon>Chryseolinea</taxon>
    </lineage>
</organism>
<reference evidence="2 3" key="1">
    <citation type="submission" date="2016-11" db="EMBL/GenBank/DDBJ databases">
        <authorList>
            <person name="Jaros S."/>
            <person name="Januszkiewicz K."/>
            <person name="Wedrychowicz H."/>
        </authorList>
    </citation>
    <scope>NUCLEOTIDE SEQUENCE [LARGE SCALE GENOMIC DNA]</scope>
    <source>
        <strain evidence="2 3">DSM 24574</strain>
    </source>
</reference>